<dbReference type="Pfam" id="PF02515">
    <property type="entry name" value="CoA_transf_3"/>
    <property type="match status" value="1"/>
</dbReference>
<dbReference type="InterPro" id="IPR003673">
    <property type="entry name" value="CoA-Trfase_fam_III"/>
</dbReference>
<name>A0A415E6R1_9FIRM</name>
<gene>
    <name evidence="2" type="ORF">DW099_01800</name>
</gene>
<sequence>MKAKAPLTGIKVLDFTRVYSGPYCTMMLADLGAEVVKVERKGIGDDTHHFAPVKDGESAYFTYLNRNKKSIGLNLKSEEGVKIVKEMAGWADIVVENFSPGVVDKLGIGYKDLKEVNPRIIYGSISGFGQTGPYRKKPAYDVVCQAMGGFMNLTGEKDGKPYKLGPSIVDASAGIHMAYALMVALYYRERNGVGQFIDIGMMDTAFSTLENFVVTKTLTGVAPSRNGNANLGSAPFNSYRTKDGYVTIAVANNSLFQKLTGAMGREDLLENPLYKENYQRKANEDQLNLEVEKWTIERTTHEICEILDKAGVPVGPILTIDDLIADPHLKEREMLVDIDHPILGSITYPGNPIKMSESSAVAFERAPLLGEHQEYVLKDILKKSNSEIQLLKEQNVV</sequence>
<reference evidence="2 3" key="1">
    <citation type="submission" date="2018-08" db="EMBL/GenBank/DDBJ databases">
        <title>A genome reference for cultivated species of the human gut microbiota.</title>
        <authorList>
            <person name="Zou Y."/>
            <person name="Xue W."/>
            <person name="Luo G."/>
        </authorList>
    </citation>
    <scope>NUCLEOTIDE SEQUENCE [LARGE SCALE GENOMIC DNA]</scope>
    <source>
        <strain evidence="2 3">AM07-24</strain>
    </source>
</reference>
<dbReference type="InterPro" id="IPR023606">
    <property type="entry name" value="CoA-Trfase_III_dom_1_sf"/>
</dbReference>
<dbReference type="Gene3D" id="3.30.1540.10">
    <property type="entry name" value="formyl-coa transferase, domain 3"/>
    <property type="match status" value="1"/>
</dbReference>
<proteinExistence type="predicted"/>
<dbReference type="GeneID" id="83004964"/>
<accession>A0A415E6R1</accession>
<dbReference type="InterPro" id="IPR044855">
    <property type="entry name" value="CoA-Trfase_III_dom3_sf"/>
</dbReference>
<evidence type="ECO:0000256" key="1">
    <source>
        <dbReference type="ARBA" id="ARBA00022679"/>
    </source>
</evidence>
<evidence type="ECO:0000313" key="3">
    <source>
        <dbReference type="Proteomes" id="UP000284841"/>
    </source>
</evidence>
<evidence type="ECO:0000313" key="2">
    <source>
        <dbReference type="EMBL" id="RHJ89335.1"/>
    </source>
</evidence>
<keyword evidence="3" id="KW-1185">Reference proteome</keyword>
<protein>
    <submittedName>
        <fullName evidence="2">CoA transferase</fullName>
    </submittedName>
</protein>
<dbReference type="SUPFAM" id="SSF89796">
    <property type="entry name" value="CoA-transferase family III (CaiB/BaiF)"/>
    <property type="match status" value="1"/>
</dbReference>
<dbReference type="PANTHER" id="PTHR48207">
    <property type="entry name" value="SUCCINATE--HYDROXYMETHYLGLUTARATE COA-TRANSFERASE"/>
    <property type="match status" value="1"/>
</dbReference>
<keyword evidence="1 2" id="KW-0808">Transferase</keyword>
<dbReference type="STRING" id="1776384.GCA_900086585_02639"/>
<comment type="caution">
    <text evidence="2">The sequence shown here is derived from an EMBL/GenBank/DDBJ whole genome shotgun (WGS) entry which is preliminary data.</text>
</comment>
<dbReference type="Proteomes" id="UP000284841">
    <property type="component" value="Unassembled WGS sequence"/>
</dbReference>
<dbReference type="OrthoDB" id="9797653at2"/>
<dbReference type="RefSeq" id="WP_067539366.1">
    <property type="nucleotide sequence ID" value="NZ_AP025567.1"/>
</dbReference>
<dbReference type="InterPro" id="IPR050483">
    <property type="entry name" value="CoA-transferase_III_domain"/>
</dbReference>
<dbReference type="Gene3D" id="3.40.50.10540">
    <property type="entry name" value="Crotonobetainyl-coa:carnitine coa-transferase, domain 1"/>
    <property type="match status" value="1"/>
</dbReference>
<dbReference type="PANTHER" id="PTHR48207:SF3">
    <property type="entry name" value="SUCCINATE--HYDROXYMETHYLGLUTARATE COA-TRANSFERASE"/>
    <property type="match status" value="1"/>
</dbReference>
<dbReference type="GO" id="GO:0008410">
    <property type="term" value="F:CoA-transferase activity"/>
    <property type="evidence" value="ECO:0007669"/>
    <property type="project" value="TreeGrafter"/>
</dbReference>
<dbReference type="AlphaFoldDB" id="A0A415E6R1"/>
<dbReference type="EMBL" id="QRMS01000001">
    <property type="protein sequence ID" value="RHJ89335.1"/>
    <property type="molecule type" value="Genomic_DNA"/>
</dbReference>
<organism evidence="2 3">
    <name type="scientific">Emergencia timonensis</name>
    <dbReference type="NCBI Taxonomy" id="1776384"/>
    <lineage>
        <taxon>Bacteria</taxon>
        <taxon>Bacillati</taxon>
        <taxon>Bacillota</taxon>
        <taxon>Clostridia</taxon>
        <taxon>Peptostreptococcales</taxon>
        <taxon>Anaerovoracaceae</taxon>
        <taxon>Emergencia</taxon>
    </lineage>
</organism>